<dbReference type="eggNOG" id="ENOG5030AX5">
    <property type="taxonomic scope" value="Bacteria"/>
</dbReference>
<proteinExistence type="predicted"/>
<gene>
    <name evidence="1" type="ORF">LOT_1326</name>
</gene>
<name>S4NS64_9LACO</name>
<dbReference type="Proteomes" id="UP000016361">
    <property type="component" value="Unassembled WGS sequence"/>
</dbReference>
<organism evidence="1 2">
    <name type="scientific">Lentilactobacillus otakiensis DSM 19908 = JCM 15040</name>
    <dbReference type="NCBI Taxonomy" id="1423780"/>
    <lineage>
        <taxon>Bacteria</taxon>
        <taxon>Bacillati</taxon>
        <taxon>Bacillota</taxon>
        <taxon>Bacilli</taxon>
        <taxon>Lactobacillales</taxon>
        <taxon>Lactobacillaceae</taxon>
        <taxon>Lentilactobacillus</taxon>
    </lineage>
</organism>
<protein>
    <recommendedName>
        <fullName evidence="3">Surface layer protein A domain-containing protein</fullName>
    </recommendedName>
</protein>
<evidence type="ECO:0000313" key="1">
    <source>
        <dbReference type="EMBL" id="GAD16788.1"/>
    </source>
</evidence>
<dbReference type="GeneID" id="301047266"/>
<comment type="caution">
    <text evidence="1">The sequence shown here is derived from an EMBL/GenBank/DDBJ whole genome shotgun (WGS) entry which is preliminary data.</text>
</comment>
<evidence type="ECO:0008006" key="3">
    <source>
        <dbReference type="Google" id="ProtNLM"/>
    </source>
</evidence>
<dbReference type="AlphaFoldDB" id="S4NS64"/>
<keyword evidence="2" id="KW-1185">Reference proteome</keyword>
<reference evidence="2" key="1">
    <citation type="journal article" date="2013" name="Genome Announc.">
        <title>Draft Genome Sequence of D-Branched-Chain Amino Acid Producer Lactobacillus otakiensis JCM 15040T, Isolated from a Traditional Japanese Pickle.</title>
        <authorList>
            <person name="Doi K."/>
            <person name="Mori K."/>
            <person name="Mutaguchi Y."/>
            <person name="Tashiro K."/>
            <person name="Fujino Y."/>
            <person name="Ohmori T."/>
            <person name="Kuhara S."/>
            <person name="Ohshima T."/>
        </authorList>
    </citation>
    <scope>NUCLEOTIDE SEQUENCE [LARGE SCALE GENOMIC DNA]</scope>
    <source>
        <strain evidence="2">JCM 15040</strain>
    </source>
</reference>
<evidence type="ECO:0000313" key="2">
    <source>
        <dbReference type="Proteomes" id="UP000016361"/>
    </source>
</evidence>
<dbReference type="STRING" id="1423780.FD05_GL002247"/>
<dbReference type="EMBL" id="BASH01000004">
    <property type="protein sequence ID" value="GAD16788.1"/>
    <property type="molecule type" value="Genomic_DNA"/>
</dbReference>
<dbReference type="PATRIC" id="fig|1423780.4.peg.2281"/>
<accession>S4NS64</accession>
<sequence length="277" mass="31511">MKINLLHLSKIIGGIAAIGTATLIGLTTTTHAYSDLGANTNIQYVKVKRPLFTGQYTKVNGRKGQKVITPKGTILKVEQTNGKSQAYLTRGAISYQKQQRIYQPSQSVPYTKHYTTQYFTPYKLKLPVRTRALQLGKGYTNNKSGDYKPIFYITLDGYIQYYSTPRLKHYKIQNSQESSTQTRAIDNPIWTIQPTTTEKVNTFKTKGNTSYVYYKKGIKGLPDKKVSSNYYRLAIKKLNAQNKLTHYGDEDWQLATWVTYNVGGHHFYDLTEISSGD</sequence>
<dbReference type="RefSeq" id="WP_020281230.1">
    <property type="nucleotide sequence ID" value="NZ_AZED01000005.1"/>
</dbReference>